<comment type="similarity">
    <text evidence="1">Belongs to the FAM76 family.</text>
</comment>
<evidence type="ECO:0000256" key="3">
    <source>
        <dbReference type="SAM" id="MobiDB-lite"/>
    </source>
</evidence>
<evidence type="ECO:0000256" key="1">
    <source>
        <dbReference type="ARBA" id="ARBA00009097"/>
    </source>
</evidence>
<accession>A0A915PTI9</accession>
<dbReference type="GO" id="GO:0016607">
    <property type="term" value="C:nuclear speck"/>
    <property type="evidence" value="ECO:0007669"/>
    <property type="project" value="TreeGrafter"/>
</dbReference>
<evidence type="ECO:0000256" key="2">
    <source>
        <dbReference type="ARBA" id="ARBA00023054"/>
    </source>
</evidence>
<proteinExistence type="inferred from homology"/>
<dbReference type="AlphaFoldDB" id="A0A915PTI9"/>
<feature type="region of interest" description="Disordered" evidence="3">
    <location>
        <begin position="147"/>
        <end position="175"/>
    </location>
</feature>
<protein>
    <submittedName>
        <fullName evidence="5">Uncharacterized protein</fullName>
    </submittedName>
</protein>
<evidence type="ECO:0000313" key="5">
    <source>
        <dbReference type="WBParaSite" id="sdigi.contig242.g6576.t1"/>
    </source>
</evidence>
<keyword evidence="4" id="KW-1185">Reference proteome</keyword>
<dbReference type="PANTHER" id="PTHR46176:SF1">
    <property type="entry name" value="LD21662P"/>
    <property type="match status" value="1"/>
</dbReference>
<dbReference type="Proteomes" id="UP000887581">
    <property type="component" value="Unplaced"/>
</dbReference>
<evidence type="ECO:0000313" key="4">
    <source>
        <dbReference type="Proteomes" id="UP000887581"/>
    </source>
</evidence>
<keyword evidence="2" id="KW-0175">Coiled coil</keyword>
<reference evidence="5" key="1">
    <citation type="submission" date="2022-11" db="UniProtKB">
        <authorList>
            <consortium name="WormBaseParasite"/>
        </authorList>
    </citation>
    <scope>IDENTIFICATION</scope>
</reference>
<sequence length="298" mass="34364">MARGLVNQINMKNFHPKAYLLCNGPDADMGNIDEREEMTRKCCYCKAGIPEVTTGNEGDSQCEKCKKNEEKYKTKPTVCMYCQLQAAFVANKCVWCCHAERKYGLPVQCSQCLQKSAFVREPSQKDKPLYCRLCTMSRKAMFGEAAVQSSTSKSKRSSYSKRKKQNYCEERGGKVSKRNAMTETTLDSAHSEHIFVIQQYKDEILELQKKCYEKDKIILERDKKIAELNAEIIMQEQQSRMKITMMQKQHAESLQSLHDQIRTLNKQVLFESCIISKTFPSFDSGKTRTEVRQLQKGF</sequence>
<dbReference type="WBParaSite" id="sdigi.contig242.g6576.t1">
    <property type="protein sequence ID" value="sdigi.contig242.g6576.t1"/>
    <property type="gene ID" value="sdigi.contig242.g6576"/>
</dbReference>
<dbReference type="PANTHER" id="PTHR46176">
    <property type="entry name" value="LD21662P"/>
    <property type="match status" value="1"/>
</dbReference>
<dbReference type="Pfam" id="PF16046">
    <property type="entry name" value="FAM76"/>
    <property type="match status" value="1"/>
</dbReference>
<organism evidence="4 5">
    <name type="scientific">Setaria digitata</name>
    <dbReference type="NCBI Taxonomy" id="48799"/>
    <lineage>
        <taxon>Eukaryota</taxon>
        <taxon>Metazoa</taxon>
        <taxon>Ecdysozoa</taxon>
        <taxon>Nematoda</taxon>
        <taxon>Chromadorea</taxon>
        <taxon>Rhabditida</taxon>
        <taxon>Spirurina</taxon>
        <taxon>Spiruromorpha</taxon>
        <taxon>Filarioidea</taxon>
        <taxon>Setariidae</taxon>
        <taxon>Setaria</taxon>
    </lineage>
</organism>
<name>A0A915PTI9_9BILA</name>
<dbReference type="InterPro" id="IPR032017">
    <property type="entry name" value="FAM76"/>
</dbReference>
<feature type="compositionally biased region" description="Basic residues" evidence="3">
    <location>
        <begin position="153"/>
        <end position="165"/>
    </location>
</feature>